<keyword evidence="2" id="KW-1185">Reference proteome</keyword>
<dbReference type="EMBL" id="CWGJ01000012">
    <property type="protein sequence ID" value="CRX38526.1"/>
    <property type="molecule type" value="Genomic_DNA"/>
</dbReference>
<reference evidence="2" key="1">
    <citation type="submission" date="2015-06" db="EMBL/GenBank/DDBJ databases">
        <authorList>
            <person name="Bertelli C."/>
        </authorList>
    </citation>
    <scope>NUCLEOTIDE SEQUENCE [LARGE SCALE GENOMIC DNA]</scope>
    <source>
        <strain evidence="2">CRIB-30</strain>
    </source>
</reference>
<dbReference type="InterPro" id="IPR005358">
    <property type="entry name" value="Puta_zinc/iron-chelating_dom"/>
</dbReference>
<dbReference type="AlphaFoldDB" id="A0A0H5DPM6"/>
<dbReference type="Proteomes" id="UP000220251">
    <property type="component" value="Unassembled WGS sequence"/>
</dbReference>
<evidence type="ECO:0000313" key="2">
    <source>
        <dbReference type="Proteomes" id="UP000220251"/>
    </source>
</evidence>
<protein>
    <recommendedName>
        <fullName evidence="3">YkgJ family cysteine cluster protein</fullName>
    </recommendedName>
</protein>
<evidence type="ECO:0008006" key="3">
    <source>
        <dbReference type="Google" id="ProtNLM"/>
    </source>
</evidence>
<gene>
    <name evidence="1" type="ORF">ELAC_1184</name>
</gene>
<evidence type="ECO:0000313" key="1">
    <source>
        <dbReference type="EMBL" id="CRX38526.1"/>
    </source>
</evidence>
<name>A0A0H5DPM6_9BACT</name>
<dbReference type="RefSeq" id="WP_098038383.1">
    <property type="nucleotide sequence ID" value="NZ_CWGJ01000012.1"/>
</dbReference>
<proteinExistence type="predicted"/>
<organism evidence="1 2">
    <name type="scientific">Estrella lausannensis</name>
    <dbReference type="NCBI Taxonomy" id="483423"/>
    <lineage>
        <taxon>Bacteria</taxon>
        <taxon>Pseudomonadati</taxon>
        <taxon>Chlamydiota</taxon>
        <taxon>Chlamydiia</taxon>
        <taxon>Parachlamydiales</taxon>
        <taxon>Candidatus Criblamydiaceae</taxon>
        <taxon>Estrella</taxon>
    </lineage>
</organism>
<sequence>MKKTNKLTIAEKKKPWYQEGLQFKCTGCGKCCTGAPGAVWLKNKEIDSISAYLKISKEDFLRRYTRIIDGRISLIEKERFDCIFLEGKFCSVYPVRPVQCQTFPFWPSLLESKENWDAAKSSCEGISHEAPVIDIEIIEKEKARYLEP</sequence>
<dbReference type="Pfam" id="PF03692">
    <property type="entry name" value="CxxCxxCC"/>
    <property type="match status" value="1"/>
</dbReference>
<dbReference type="PANTHER" id="PTHR35866:SF1">
    <property type="entry name" value="YKGJ FAMILY CYSTEINE CLUSTER PROTEIN"/>
    <property type="match status" value="1"/>
</dbReference>
<accession>A0A0H5DPM6</accession>
<dbReference type="OrthoDB" id="9810361at2"/>
<dbReference type="PANTHER" id="PTHR35866">
    <property type="entry name" value="PUTATIVE-RELATED"/>
    <property type="match status" value="1"/>
</dbReference>